<evidence type="ECO:0000256" key="2">
    <source>
        <dbReference type="SAM" id="SignalP"/>
    </source>
</evidence>
<proteinExistence type="predicted"/>
<dbReference type="OrthoDB" id="1729913at2759"/>
<protein>
    <submittedName>
        <fullName evidence="3">Uncharacterized protein</fullName>
    </submittedName>
</protein>
<feature type="region of interest" description="Disordered" evidence="1">
    <location>
        <begin position="24"/>
        <end position="45"/>
    </location>
</feature>
<keyword evidence="4" id="KW-1185">Reference proteome</keyword>
<evidence type="ECO:0000313" key="4">
    <source>
        <dbReference type="Proteomes" id="UP000631114"/>
    </source>
</evidence>
<dbReference type="EMBL" id="JADFTS010000003">
    <property type="protein sequence ID" value="KAF9614374.1"/>
    <property type="molecule type" value="Genomic_DNA"/>
</dbReference>
<feature type="chain" id="PRO_5032983127" evidence="2">
    <location>
        <begin position="16"/>
        <end position="162"/>
    </location>
</feature>
<organism evidence="3 4">
    <name type="scientific">Coptis chinensis</name>
    <dbReference type="NCBI Taxonomy" id="261450"/>
    <lineage>
        <taxon>Eukaryota</taxon>
        <taxon>Viridiplantae</taxon>
        <taxon>Streptophyta</taxon>
        <taxon>Embryophyta</taxon>
        <taxon>Tracheophyta</taxon>
        <taxon>Spermatophyta</taxon>
        <taxon>Magnoliopsida</taxon>
        <taxon>Ranunculales</taxon>
        <taxon>Ranunculaceae</taxon>
        <taxon>Coptidoideae</taxon>
        <taxon>Coptis</taxon>
    </lineage>
</organism>
<evidence type="ECO:0000313" key="3">
    <source>
        <dbReference type="EMBL" id="KAF9614374.1"/>
    </source>
</evidence>
<name>A0A835ICK2_9MAGN</name>
<feature type="signal peptide" evidence="2">
    <location>
        <begin position="1"/>
        <end position="15"/>
    </location>
</feature>
<comment type="caution">
    <text evidence="3">The sequence shown here is derived from an EMBL/GenBank/DDBJ whole genome shotgun (WGS) entry which is preliminary data.</text>
</comment>
<dbReference type="Proteomes" id="UP000631114">
    <property type="component" value="Unassembled WGS sequence"/>
</dbReference>
<dbReference type="AlphaFoldDB" id="A0A835ICK2"/>
<gene>
    <name evidence="3" type="ORF">IFM89_018273</name>
</gene>
<evidence type="ECO:0000256" key="1">
    <source>
        <dbReference type="SAM" id="MobiDB-lite"/>
    </source>
</evidence>
<keyword evidence="2" id="KW-0732">Signal</keyword>
<sequence>MVIGILIGLRILCYAISRLLKRTQPESEQNPNEGLEMQSDTRNQRQQLAYQQRINMESKFVILAGDDQVTFLATPRPFEENILTALTLEKTAAVNESIELKHEMEPKKPISPSVFEVEELERKMDDCEEEPERRTSAKLGANRLRPSLFCRSCHPSLAGFDE</sequence>
<reference evidence="3 4" key="1">
    <citation type="submission" date="2020-10" db="EMBL/GenBank/DDBJ databases">
        <title>The Coptis chinensis genome and diversification of protoberbering-type alkaloids.</title>
        <authorList>
            <person name="Wang B."/>
            <person name="Shu S."/>
            <person name="Song C."/>
            <person name="Liu Y."/>
        </authorList>
    </citation>
    <scope>NUCLEOTIDE SEQUENCE [LARGE SCALE GENOMIC DNA]</scope>
    <source>
        <strain evidence="3">HL-2020</strain>
        <tissue evidence="3">Leaf</tissue>
    </source>
</reference>
<feature type="compositionally biased region" description="Polar residues" evidence="1">
    <location>
        <begin position="26"/>
        <end position="45"/>
    </location>
</feature>
<accession>A0A835ICK2</accession>